<accession>A0A6S6P934</accession>
<proteinExistence type="predicted"/>
<name>A0A6S6P934_9MYCO</name>
<evidence type="ECO:0000313" key="2">
    <source>
        <dbReference type="Proteomes" id="UP000515734"/>
    </source>
</evidence>
<gene>
    <name evidence="1" type="ORF">NIIDNTM18_41970</name>
</gene>
<organism evidence="1 2">
    <name type="scientific">Mycolicibacterium litorale</name>
    <dbReference type="NCBI Taxonomy" id="758802"/>
    <lineage>
        <taxon>Bacteria</taxon>
        <taxon>Bacillati</taxon>
        <taxon>Actinomycetota</taxon>
        <taxon>Actinomycetes</taxon>
        <taxon>Mycobacteriales</taxon>
        <taxon>Mycobacteriaceae</taxon>
        <taxon>Mycolicibacterium</taxon>
    </lineage>
</organism>
<dbReference type="AlphaFoldDB" id="A0A6S6P934"/>
<sequence>MTEWGPRELEWSVTVGEGDADEFRRRCAAVQDSYDSAKPVRINNGPPMVPGKDFFLGDRYPAQNPPGFWHRLKNRLRGRHPLAR</sequence>
<dbReference type="Proteomes" id="UP000515734">
    <property type="component" value="Chromosome"/>
</dbReference>
<dbReference type="EMBL" id="AP023287">
    <property type="protein sequence ID" value="BCI54919.1"/>
    <property type="molecule type" value="Genomic_DNA"/>
</dbReference>
<evidence type="ECO:0000313" key="1">
    <source>
        <dbReference type="EMBL" id="BCI54919.1"/>
    </source>
</evidence>
<reference evidence="1 2" key="1">
    <citation type="submission" date="2020-07" db="EMBL/GenBank/DDBJ databases">
        <title>Complete genome sequence of Mycolicibacterium litorale like strain isolated from cardiac implantable electronic device infection.</title>
        <authorList>
            <person name="Fukano H."/>
            <person name="Miyama H."/>
            <person name="Hoshino Y."/>
        </authorList>
    </citation>
    <scope>NUCLEOTIDE SEQUENCE [LARGE SCALE GENOMIC DNA]</scope>
    <source>
        <strain evidence="1 2">NIIDNTM18</strain>
    </source>
</reference>
<protein>
    <submittedName>
        <fullName evidence="1">Uncharacterized protein</fullName>
    </submittedName>
</protein>